<organism evidence="3 4">
    <name type="scientific">Streptomyces kaempferi</name>
    <dbReference type="NCBI Taxonomy" id="333725"/>
    <lineage>
        <taxon>Bacteria</taxon>
        <taxon>Bacillati</taxon>
        <taxon>Actinomycetota</taxon>
        <taxon>Actinomycetes</taxon>
        <taxon>Kitasatosporales</taxon>
        <taxon>Streptomycetaceae</taxon>
        <taxon>Streptomyces</taxon>
    </lineage>
</organism>
<protein>
    <submittedName>
        <fullName evidence="3">Uncharacterized protein</fullName>
    </submittedName>
</protein>
<proteinExistence type="predicted"/>
<keyword evidence="2" id="KW-0812">Transmembrane</keyword>
<comment type="caution">
    <text evidence="3">The sequence shown here is derived from an EMBL/GenBank/DDBJ whole genome shotgun (WGS) entry which is preliminary data.</text>
</comment>
<evidence type="ECO:0000313" key="3">
    <source>
        <dbReference type="EMBL" id="MFD1309032.1"/>
    </source>
</evidence>
<evidence type="ECO:0000256" key="2">
    <source>
        <dbReference type="SAM" id="Phobius"/>
    </source>
</evidence>
<name>A0ABW3XHF6_9ACTN</name>
<reference evidence="4" key="1">
    <citation type="journal article" date="2019" name="Int. J. Syst. Evol. Microbiol.">
        <title>The Global Catalogue of Microorganisms (GCM) 10K type strain sequencing project: providing services to taxonomists for standard genome sequencing and annotation.</title>
        <authorList>
            <consortium name="The Broad Institute Genomics Platform"/>
            <consortium name="The Broad Institute Genome Sequencing Center for Infectious Disease"/>
            <person name="Wu L."/>
            <person name="Ma J."/>
        </authorList>
    </citation>
    <scope>NUCLEOTIDE SEQUENCE [LARGE SCALE GENOMIC DNA]</scope>
    <source>
        <strain evidence="4">CGMCC 4.7020</strain>
    </source>
</reference>
<evidence type="ECO:0000313" key="4">
    <source>
        <dbReference type="Proteomes" id="UP001597058"/>
    </source>
</evidence>
<accession>A0ABW3XHF6</accession>
<dbReference type="EMBL" id="JBHTMM010000033">
    <property type="protein sequence ID" value="MFD1309032.1"/>
    <property type="molecule type" value="Genomic_DNA"/>
</dbReference>
<feature type="region of interest" description="Disordered" evidence="1">
    <location>
        <begin position="1"/>
        <end position="22"/>
    </location>
</feature>
<sequence>MSDATDAPVVPPMPENLPEPAKGRRWPHPLVIGLAGLVVGGAVAGLVWGLVGSGAGTSPGVSKPAETFTMKGNVKLVLSLSEALQELSQGGQCVPRHSGPYTDIQEGATVTVYSADGKVVATGALQQGVPSATDCTFPFAASGVPEGSKFYQVEISHHGKVTVSSAEARAGKFTASLG</sequence>
<keyword evidence="2" id="KW-0472">Membrane</keyword>
<feature type="transmembrane region" description="Helical" evidence="2">
    <location>
        <begin position="30"/>
        <end position="51"/>
    </location>
</feature>
<evidence type="ECO:0000256" key="1">
    <source>
        <dbReference type="SAM" id="MobiDB-lite"/>
    </source>
</evidence>
<gene>
    <name evidence="3" type="ORF">ACFQ5X_24645</name>
</gene>
<keyword evidence="4" id="KW-1185">Reference proteome</keyword>
<dbReference type="Proteomes" id="UP001597058">
    <property type="component" value="Unassembled WGS sequence"/>
</dbReference>
<dbReference type="RefSeq" id="WP_381328677.1">
    <property type="nucleotide sequence ID" value="NZ_JBHTMM010000033.1"/>
</dbReference>
<keyword evidence="2" id="KW-1133">Transmembrane helix</keyword>